<feature type="region of interest" description="Disordered" evidence="1">
    <location>
        <begin position="242"/>
        <end position="271"/>
    </location>
</feature>
<evidence type="ECO:0000256" key="1">
    <source>
        <dbReference type="SAM" id="MobiDB-lite"/>
    </source>
</evidence>
<dbReference type="Pfam" id="PF25871">
    <property type="entry name" value="HTH_76"/>
    <property type="match status" value="1"/>
</dbReference>
<proteinExistence type="predicted"/>
<dbReference type="Proteomes" id="UP001233271">
    <property type="component" value="Chromosome 1"/>
</dbReference>
<evidence type="ECO:0000259" key="3">
    <source>
        <dbReference type="Pfam" id="PF25871"/>
    </source>
</evidence>
<dbReference type="PANTHER" id="PTHR36855">
    <property type="entry name" value="CHROMOSOME 10, WHOLE GENOME SHOTGUN SEQUENCE"/>
    <property type="match status" value="1"/>
</dbReference>
<dbReference type="AlphaFoldDB" id="A0AA48ICY9"/>
<gene>
    <name evidence="4" type="ORF">CcaverHIS019_0101210</name>
</gene>
<feature type="compositionally biased region" description="Low complexity" evidence="1">
    <location>
        <begin position="316"/>
        <end position="337"/>
    </location>
</feature>
<dbReference type="KEGG" id="ccac:CcaHIS019_0101210"/>
<dbReference type="PANTHER" id="PTHR36855:SF1">
    <property type="entry name" value="PEROXISOME MEMBRANE ANCHOR PROTEIN PEX14P N-TERMINAL DOMAIN-CONTAINING PROTEIN"/>
    <property type="match status" value="1"/>
</dbReference>
<reference evidence="4" key="1">
    <citation type="journal article" date="2023" name="BMC Genomics">
        <title>Chromosome-level genome assemblies of Cutaneotrichosporon spp. (Trichosporonales, Basidiomycota) reveal imbalanced evolution between nucleotide sequences and chromosome synteny.</title>
        <authorList>
            <person name="Kobayashi Y."/>
            <person name="Kayamori A."/>
            <person name="Aoki K."/>
            <person name="Shiwa Y."/>
            <person name="Matsutani M."/>
            <person name="Fujita N."/>
            <person name="Sugita T."/>
            <person name="Iwasaki W."/>
            <person name="Tanaka N."/>
            <person name="Takashima M."/>
        </authorList>
    </citation>
    <scope>NUCLEOTIDE SEQUENCE</scope>
    <source>
        <strain evidence="4">HIS019</strain>
    </source>
</reference>
<dbReference type="Pfam" id="PF17733">
    <property type="entry name" value="KPWE_dom"/>
    <property type="match status" value="1"/>
</dbReference>
<dbReference type="RefSeq" id="XP_060452669.1">
    <property type="nucleotide sequence ID" value="XM_060596801.1"/>
</dbReference>
<dbReference type="InterPro" id="IPR058841">
    <property type="entry name" value="HTH_76"/>
</dbReference>
<feature type="region of interest" description="Disordered" evidence="1">
    <location>
        <begin position="285"/>
        <end position="337"/>
    </location>
</feature>
<evidence type="ECO:0000313" key="5">
    <source>
        <dbReference type="Proteomes" id="UP001233271"/>
    </source>
</evidence>
<organism evidence="4 5">
    <name type="scientific">Cutaneotrichosporon cavernicola</name>
    <dbReference type="NCBI Taxonomy" id="279322"/>
    <lineage>
        <taxon>Eukaryota</taxon>
        <taxon>Fungi</taxon>
        <taxon>Dikarya</taxon>
        <taxon>Basidiomycota</taxon>
        <taxon>Agaricomycotina</taxon>
        <taxon>Tremellomycetes</taxon>
        <taxon>Trichosporonales</taxon>
        <taxon>Trichosporonaceae</taxon>
        <taxon>Cutaneotrichosporon</taxon>
    </lineage>
</organism>
<feature type="domain" description="PEX14-like helix-turn-helix" evidence="3">
    <location>
        <begin position="29"/>
        <end position="96"/>
    </location>
</feature>
<dbReference type="GeneID" id="85491274"/>
<feature type="domain" description="Peroxisomal membrane protein PEX14-like KPWE" evidence="2">
    <location>
        <begin position="269"/>
        <end position="315"/>
    </location>
</feature>
<evidence type="ECO:0000313" key="4">
    <source>
        <dbReference type="EMBL" id="BEI87403.1"/>
    </source>
</evidence>
<dbReference type="InterPro" id="IPR040554">
    <property type="entry name" value="KPWE_PEX14_dom"/>
</dbReference>
<sequence length="337" mass="35495">MSTSMFGSEPPPSNPVSIPDVPATDEAMEIVAAFEAHDFRNDQEFRAGLPNVIKSVKGRGVSVADIDDVIARAQWFYFTRKQQSQVPFDVYLRLRSRETESVPMGSPVASTSSSDVRGPPPPFQDRVGAQGLGVPSSDPPPFSSRPPSPPQAPQASVPGPSRFDTDGEGGITVERVCTSVTVSRNPTPPPREPQRDARAPSTGGSALATPGLTETSEPSTPDISGLRIENRVAVAAEMAVPTSNAVEAPEATSVPGPIETTAPAPDGPQLPFDEVVRLISTGRAGEVPHHEVPEGLNETPASEPKLAARPKPWERAGTSSTQAEAEAEGEATSQMEQ</sequence>
<feature type="compositionally biased region" description="Polar residues" evidence="1">
    <location>
        <begin position="212"/>
        <end position="222"/>
    </location>
</feature>
<feature type="region of interest" description="Disordered" evidence="1">
    <location>
        <begin position="99"/>
        <end position="226"/>
    </location>
</feature>
<feature type="compositionally biased region" description="Pro residues" evidence="1">
    <location>
        <begin position="137"/>
        <end position="152"/>
    </location>
</feature>
<keyword evidence="5" id="KW-1185">Reference proteome</keyword>
<evidence type="ECO:0000259" key="2">
    <source>
        <dbReference type="Pfam" id="PF17733"/>
    </source>
</evidence>
<name>A0AA48ICY9_9TREE</name>
<accession>A0AA48ICY9</accession>
<dbReference type="EMBL" id="AP028212">
    <property type="protein sequence ID" value="BEI87403.1"/>
    <property type="molecule type" value="Genomic_DNA"/>
</dbReference>
<protein>
    <submittedName>
        <fullName evidence="4">Uncharacterized protein</fullName>
    </submittedName>
</protein>
<feature type="region of interest" description="Disordered" evidence="1">
    <location>
        <begin position="1"/>
        <end position="21"/>
    </location>
</feature>